<dbReference type="Proteomes" id="UP000077154">
    <property type="component" value="Unassembled WGS sequence"/>
</dbReference>
<organism evidence="3">
    <name type="scientific">Pseudogymnoascus destructans</name>
    <dbReference type="NCBI Taxonomy" id="655981"/>
    <lineage>
        <taxon>Eukaryota</taxon>
        <taxon>Fungi</taxon>
        <taxon>Dikarya</taxon>
        <taxon>Ascomycota</taxon>
        <taxon>Pezizomycotina</taxon>
        <taxon>Leotiomycetes</taxon>
        <taxon>Thelebolales</taxon>
        <taxon>Thelebolaceae</taxon>
        <taxon>Pseudogymnoascus</taxon>
    </lineage>
</organism>
<dbReference type="GeneID" id="36291001"/>
<proteinExistence type="predicted"/>
<keyword evidence="2" id="KW-0812">Transmembrane</keyword>
<protein>
    <submittedName>
        <fullName evidence="3">Uncharacterized protein</fullName>
    </submittedName>
</protein>
<evidence type="ECO:0000256" key="2">
    <source>
        <dbReference type="SAM" id="Phobius"/>
    </source>
</evidence>
<keyword evidence="2" id="KW-1133">Transmembrane helix</keyword>
<dbReference type="AlphaFoldDB" id="A0A177A177"/>
<feature type="region of interest" description="Disordered" evidence="1">
    <location>
        <begin position="82"/>
        <end position="104"/>
    </location>
</feature>
<evidence type="ECO:0000313" key="3">
    <source>
        <dbReference type="EMBL" id="OAF55908.1"/>
    </source>
</evidence>
<dbReference type="EMBL" id="KV441406">
    <property type="protein sequence ID" value="OAF55908.1"/>
    <property type="molecule type" value="Genomic_DNA"/>
</dbReference>
<accession>A0A177A177</accession>
<feature type="transmembrane region" description="Helical" evidence="2">
    <location>
        <begin position="108"/>
        <end position="126"/>
    </location>
</feature>
<feature type="region of interest" description="Disordered" evidence="1">
    <location>
        <begin position="15"/>
        <end position="53"/>
    </location>
</feature>
<keyword evidence="2" id="KW-0472">Membrane</keyword>
<reference evidence="3" key="1">
    <citation type="submission" date="2016-03" db="EMBL/GenBank/DDBJ databases">
        <title>Updated assembly of Pseudogymnoascus destructans, the fungus causing white-nose syndrome of bats.</title>
        <authorList>
            <person name="Palmer J.M."/>
            <person name="Drees K.P."/>
            <person name="Foster J.T."/>
            <person name="Lindner D.L."/>
        </authorList>
    </citation>
    <scope>NUCLEOTIDE SEQUENCE [LARGE SCALE GENOMIC DNA]</scope>
    <source>
        <strain evidence="3">20631-21</strain>
    </source>
</reference>
<gene>
    <name evidence="3" type="ORF">VC83_07958</name>
</gene>
<name>A0A177A177_9PEZI</name>
<dbReference type="RefSeq" id="XP_024321207.1">
    <property type="nucleotide sequence ID" value="XM_024471521.1"/>
</dbReference>
<sequence length="142" mass="14782">MYTLPLCLRNARGLSRGGVSRSVHRGGRQGAGTRGAGVRTEEEAGAGATPQKASLSALWNPVARGAMGIAVGGVLAKQAVKAGDKWKERRKGDGKGEHKAKGHADDEILVTLAGMALGGVGLLSVGDKYKEKKKKRRGKRGI</sequence>
<evidence type="ECO:0000256" key="1">
    <source>
        <dbReference type="SAM" id="MobiDB-lite"/>
    </source>
</evidence>